<dbReference type="InterPro" id="IPR006119">
    <property type="entry name" value="Resolv_N"/>
</dbReference>
<dbReference type="GeneID" id="66466199"/>
<dbReference type="AlphaFoldDB" id="A0A415LEX3"/>
<evidence type="ECO:0000313" key="3">
    <source>
        <dbReference type="Proteomes" id="UP000283314"/>
    </source>
</evidence>
<dbReference type="Pfam" id="PF00239">
    <property type="entry name" value="Resolvase"/>
    <property type="match status" value="1"/>
</dbReference>
<accession>A0A415LEX3</accession>
<dbReference type="GO" id="GO:0000150">
    <property type="term" value="F:DNA strand exchange activity"/>
    <property type="evidence" value="ECO:0007669"/>
    <property type="project" value="InterPro"/>
</dbReference>
<feature type="domain" description="Resolvase/invertase-type recombinase catalytic" evidence="1">
    <location>
        <begin position="27"/>
        <end position="114"/>
    </location>
</feature>
<dbReference type="InterPro" id="IPR036162">
    <property type="entry name" value="Resolvase-like_N_sf"/>
</dbReference>
<dbReference type="SUPFAM" id="SSF53041">
    <property type="entry name" value="Resolvase-like"/>
    <property type="match status" value="1"/>
</dbReference>
<proteinExistence type="predicted"/>
<comment type="caution">
    <text evidence="2">The sequence shown here is derived from an EMBL/GenBank/DDBJ whole genome shotgun (WGS) entry which is preliminary data.</text>
</comment>
<name>A0A415LEX3_9FIRM</name>
<protein>
    <submittedName>
        <fullName evidence="2">Resolvase</fullName>
    </submittedName>
</protein>
<evidence type="ECO:0000313" key="2">
    <source>
        <dbReference type="EMBL" id="RHL47103.1"/>
    </source>
</evidence>
<dbReference type="RefSeq" id="WP_118379297.1">
    <property type="nucleotide sequence ID" value="NZ_CABJDQ010000002.1"/>
</dbReference>
<gene>
    <name evidence="2" type="ORF">DW018_02990</name>
</gene>
<dbReference type="EMBL" id="QROT01000002">
    <property type="protein sequence ID" value="RHL47103.1"/>
    <property type="molecule type" value="Genomic_DNA"/>
</dbReference>
<organism evidence="2 3">
    <name type="scientific">Eubacterium ventriosum</name>
    <dbReference type="NCBI Taxonomy" id="39496"/>
    <lineage>
        <taxon>Bacteria</taxon>
        <taxon>Bacillati</taxon>
        <taxon>Bacillota</taxon>
        <taxon>Clostridia</taxon>
        <taxon>Eubacteriales</taxon>
        <taxon>Eubacteriaceae</taxon>
        <taxon>Eubacterium</taxon>
    </lineage>
</organism>
<sequence>MGKKNRTIKVIAYLSVVNATEKNVEWKEDKQLRYIREYAKAHCIRIVKILRRNILGKNVRDAQFRKMIGAIECGMVDGIIVCKMALISDTVVDAYKKVGDVVQAGGHMITVDEGELNLPLKM</sequence>
<dbReference type="GO" id="GO:0003677">
    <property type="term" value="F:DNA binding"/>
    <property type="evidence" value="ECO:0007669"/>
    <property type="project" value="InterPro"/>
</dbReference>
<dbReference type="Gene3D" id="3.40.50.1390">
    <property type="entry name" value="Resolvase, N-terminal catalytic domain"/>
    <property type="match status" value="1"/>
</dbReference>
<dbReference type="Proteomes" id="UP000283314">
    <property type="component" value="Unassembled WGS sequence"/>
</dbReference>
<reference evidence="2 3" key="1">
    <citation type="submission" date="2018-08" db="EMBL/GenBank/DDBJ databases">
        <title>A genome reference for cultivated species of the human gut microbiota.</title>
        <authorList>
            <person name="Zou Y."/>
            <person name="Xue W."/>
            <person name="Luo G."/>
        </authorList>
    </citation>
    <scope>NUCLEOTIDE SEQUENCE [LARGE SCALE GENOMIC DNA]</scope>
    <source>
        <strain evidence="2 3">AF37-4</strain>
    </source>
</reference>
<evidence type="ECO:0000259" key="1">
    <source>
        <dbReference type="Pfam" id="PF00239"/>
    </source>
</evidence>